<reference evidence="1 2" key="1">
    <citation type="submission" date="2014-09" db="EMBL/GenBank/DDBJ databases">
        <authorList>
            <person name="Chan K.-G."/>
        </authorList>
    </citation>
    <scope>NUCLEOTIDE SEQUENCE [LARGE SCALE GENOMIC DNA]</scope>
    <source>
        <strain evidence="1 2">ND07</strain>
    </source>
</reference>
<accession>A0A089WWI8</accession>
<evidence type="ECO:0000313" key="1">
    <source>
        <dbReference type="EMBL" id="AIR91599.1"/>
    </source>
</evidence>
<proteinExistence type="predicted"/>
<dbReference type="eggNOG" id="COG5492">
    <property type="taxonomic scope" value="Bacteria"/>
</dbReference>
<evidence type="ECO:0000313" key="2">
    <source>
        <dbReference type="Proteomes" id="UP000029493"/>
    </source>
</evidence>
<dbReference type="STRING" id="157783.LK03_21085"/>
<dbReference type="Proteomes" id="UP000029493">
    <property type="component" value="Chromosome"/>
</dbReference>
<sequence>MARPTFTQYLTYMKQQPRTYGWGALLVYDRYKTNRLLAQEYIARFQEGDWIKPVNVRKETETGSWTDVSELTSGSPLLSFINSNIGGSAAKLSIPMLGGKIKTLRQRPGSSQVELTGLSTLDPLTAPRLDMNIKLTAESSGPISGEGRVALDLSNGSGYSFVVSPWKDLNDKVGDAIRSEFEKRPPAERVWVLNTLKPVEGEFKPTSFTVRTHSLARAGVTLASEDPAELEEGAVLVGVAFNGENGGGFPTADKDLPYLLPETASSSPEAYSANIIIKHEHWVKNLLVKMIKSIPEFAGLTPEYEQQGGFVVQANFGHLAQTFDEVHRTGEGYFHWGKLLGTSLIADPALSWAHFRFADDTIAFEWRCTVPATVECEFEWSGLGIKGTRSYRSAFVLKKAYTLAVGPTGSVVLQAGASQLEHSLSNDDTTDVRHIFQNFYTDQVLPVLETKIQGKFDSFTGAIEKTGPSIDVLRLNGLLFRSDNAVTPDSVRSPGDLSLLGTLAPKVTAFAIEPLNPTIAASSRQAFELKPAPTGTPTWAVEHLPGGQGEKGSIEDGLYTPPTSAQISSTSLRVLISAKVGDKVAYNLVTVVPRSVAVFPFLQTVNFATVPSNPPRHVLVGGALDAALQWRTTDGFKGKIRPAEPYGRDADLSIPQDMDVRIYEAPPHSPGAPGTASMLIQRDRVEVTGHGATAGIDLLVPWHSPTATIKVVKQGAGLKLSLWVASWTGGEVEVPVANTLWFTIVGSKAVDPGTGVYPTGDTGDYIVLAAVDKMSSVLTWSYISLPLPYDLNYEQLLEHVQLRSTVRY</sequence>
<organism evidence="1 2">
    <name type="scientific">Pseudomonas cremoricolorata</name>
    <dbReference type="NCBI Taxonomy" id="157783"/>
    <lineage>
        <taxon>Bacteria</taxon>
        <taxon>Pseudomonadati</taxon>
        <taxon>Pseudomonadota</taxon>
        <taxon>Gammaproteobacteria</taxon>
        <taxon>Pseudomonadales</taxon>
        <taxon>Pseudomonadaceae</taxon>
        <taxon>Pseudomonas</taxon>
    </lineage>
</organism>
<dbReference type="RefSeq" id="WP_038414394.1">
    <property type="nucleotide sequence ID" value="NZ_CP009455.1"/>
</dbReference>
<dbReference type="KEGG" id="psw:LK03_21085"/>
<dbReference type="EMBL" id="CP009455">
    <property type="protein sequence ID" value="AIR91599.1"/>
    <property type="molecule type" value="Genomic_DNA"/>
</dbReference>
<name>A0A089WWI8_9PSED</name>
<dbReference type="AlphaFoldDB" id="A0A089WWI8"/>
<protein>
    <submittedName>
        <fullName evidence="1">Uncharacterized protein</fullName>
    </submittedName>
</protein>
<gene>
    <name evidence="1" type="ORF">LK03_21085</name>
</gene>
<keyword evidence="2" id="KW-1185">Reference proteome</keyword>
<dbReference type="OrthoDB" id="6458179at2"/>